<dbReference type="AlphaFoldDB" id="A0A372M1C9"/>
<dbReference type="Proteomes" id="UP000263094">
    <property type="component" value="Unassembled WGS sequence"/>
</dbReference>
<keyword evidence="3" id="KW-1185">Reference proteome</keyword>
<sequence length="339" mass="35964">MAAVIVLGLAGYGTFPYAKDWWLSREVCGGALPDDAVDALSPDSGEHHLAESDEKRVGALGSYRCELSYDRGEDAPPASVFSVTADTRRDPQDASLWGTFEDEGWSAVSPLPDGMPGFIDDSGAVQLMAKCPELGKDDDGRPRRILVRTAAGWDADRKAPDALVGVAVAAANRASEQLGCGAKPFKKTGKVRSTDPEPVALEPSKAAGTVCAAFAEADLPAGTKLRPRSNSSAPVARCELVKGGDRAPKAVFGAWYGDWSKRLIHEDTHGHPRRPDTATARCDGETAVFDGWAEDDFGLTDRQVRALIADFSSAETTHRKCTSLTRPTPPAVKSSPSGV</sequence>
<evidence type="ECO:0000313" key="3">
    <source>
        <dbReference type="Proteomes" id="UP000263094"/>
    </source>
</evidence>
<evidence type="ECO:0000256" key="1">
    <source>
        <dbReference type="SAM" id="MobiDB-lite"/>
    </source>
</evidence>
<dbReference type="EMBL" id="QUAK01000117">
    <property type="protein sequence ID" value="RFU84629.1"/>
    <property type="molecule type" value="Genomic_DNA"/>
</dbReference>
<feature type="region of interest" description="Disordered" evidence="1">
    <location>
        <begin position="315"/>
        <end position="339"/>
    </location>
</feature>
<gene>
    <name evidence="2" type="ORF">DY218_21520</name>
</gene>
<proteinExistence type="predicted"/>
<evidence type="ECO:0000313" key="2">
    <source>
        <dbReference type="EMBL" id="RFU84629.1"/>
    </source>
</evidence>
<organism evidence="2 3">
    <name type="scientific">Streptomyces triticagri</name>
    <dbReference type="NCBI Taxonomy" id="2293568"/>
    <lineage>
        <taxon>Bacteria</taxon>
        <taxon>Bacillati</taxon>
        <taxon>Actinomycetota</taxon>
        <taxon>Actinomycetes</taxon>
        <taxon>Kitasatosporales</taxon>
        <taxon>Streptomycetaceae</taxon>
        <taxon>Streptomyces</taxon>
    </lineage>
</organism>
<name>A0A372M1C9_9ACTN</name>
<accession>A0A372M1C9</accession>
<reference evidence="2 3" key="1">
    <citation type="submission" date="2018-08" db="EMBL/GenBank/DDBJ databases">
        <title>Isolation, diversity and antifungal activity of Actinobacteria from wheat.</title>
        <authorList>
            <person name="Han C."/>
        </authorList>
    </citation>
    <scope>NUCLEOTIDE SEQUENCE [LARGE SCALE GENOMIC DNA]</scope>
    <source>
        <strain evidence="2 3">NEAU-YY421</strain>
    </source>
</reference>
<comment type="caution">
    <text evidence="2">The sequence shown here is derived from an EMBL/GenBank/DDBJ whole genome shotgun (WGS) entry which is preliminary data.</text>
</comment>
<protein>
    <submittedName>
        <fullName evidence="2">Uncharacterized protein</fullName>
    </submittedName>
</protein>